<dbReference type="SUPFAM" id="SSF68906">
    <property type="entry name" value="SAP domain"/>
    <property type="match status" value="1"/>
</dbReference>
<feature type="transmembrane region" description="Helical" evidence="2">
    <location>
        <begin position="12"/>
        <end position="31"/>
    </location>
</feature>
<dbReference type="PANTHER" id="PTHR37019:SF2">
    <property type="entry name" value="EXPERA DOMAIN-CONTAINING PROTEIN"/>
    <property type="match status" value="1"/>
</dbReference>
<feature type="domain" description="SAP" evidence="3">
    <location>
        <begin position="319"/>
        <end position="353"/>
    </location>
</feature>
<dbReference type="Pfam" id="PF02037">
    <property type="entry name" value="SAP"/>
    <property type="match status" value="1"/>
</dbReference>
<dbReference type="Gene3D" id="1.10.720.30">
    <property type="entry name" value="SAP domain"/>
    <property type="match status" value="2"/>
</dbReference>
<name>A0A2J6RD25_HYAVF</name>
<keyword evidence="2" id="KW-1133">Transmembrane helix</keyword>
<feature type="transmembrane region" description="Helical" evidence="2">
    <location>
        <begin position="126"/>
        <end position="148"/>
    </location>
</feature>
<dbReference type="EMBL" id="KZ613951">
    <property type="protein sequence ID" value="PMD36409.1"/>
    <property type="molecule type" value="Genomic_DNA"/>
</dbReference>
<organism evidence="4 5">
    <name type="scientific">Hyaloscypha variabilis (strain UAMH 11265 / GT02V1 / F)</name>
    <name type="common">Meliniomyces variabilis</name>
    <dbReference type="NCBI Taxonomy" id="1149755"/>
    <lineage>
        <taxon>Eukaryota</taxon>
        <taxon>Fungi</taxon>
        <taxon>Dikarya</taxon>
        <taxon>Ascomycota</taxon>
        <taxon>Pezizomycotina</taxon>
        <taxon>Leotiomycetes</taxon>
        <taxon>Helotiales</taxon>
        <taxon>Hyaloscyphaceae</taxon>
        <taxon>Hyaloscypha</taxon>
        <taxon>Hyaloscypha variabilis</taxon>
    </lineage>
</organism>
<dbReference type="Pfam" id="PF24803">
    <property type="entry name" value="DUF7704"/>
    <property type="match status" value="1"/>
</dbReference>
<keyword evidence="5" id="KW-1185">Reference proteome</keyword>
<proteinExistence type="predicted"/>
<reference evidence="4 5" key="1">
    <citation type="submission" date="2016-04" db="EMBL/GenBank/DDBJ databases">
        <title>A degradative enzymes factory behind the ericoid mycorrhizal symbiosis.</title>
        <authorList>
            <consortium name="DOE Joint Genome Institute"/>
            <person name="Martino E."/>
            <person name="Morin E."/>
            <person name="Grelet G."/>
            <person name="Kuo A."/>
            <person name="Kohler A."/>
            <person name="Daghino S."/>
            <person name="Barry K."/>
            <person name="Choi C."/>
            <person name="Cichocki N."/>
            <person name="Clum A."/>
            <person name="Copeland A."/>
            <person name="Hainaut M."/>
            <person name="Haridas S."/>
            <person name="Labutti K."/>
            <person name="Lindquist E."/>
            <person name="Lipzen A."/>
            <person name="Khouja H.-R."/>
            <person name="Murat C."/>
            <person name="Ohm R."/>
            <person name="Olson A."/>
            <person name="Spatafora J."/>
            <person name="Veneault-Fourrey C."/>
            <person name="Henrissat B."/>
            <person name="Grigoriev I."/>
            <person name="Martin F."/>
            <person name="Perotto S."/>
        </authorList>
    </citation>
    <scope>NUCLEOTIDE SEQUENCE [LARGE SCALE GENOMIC DNA]</scope>
    <source>
        <strain evidence="4 5">F</strain>
    </source>
</reference>
<feature type="region of interest" description="Disordered" evidence="1">
    <location>
        <begin position="283"/>
        <end position="311"/>
    </location>
</feature>
<dbReference type="PANTHER" id="PTHR37019">
    <property type="entry name" value="CHROMOSOME 1, WHOLE GENOME SHOTGUN SEQUENCE"/>
    <property type="match status" value="1"/>
</dbReference>
<dbReference type="InterPro" id="IPR036361">
    <property type="entry name" value="SAP_dom_sf"/>
</dbReference>
<evidence type="ECO:0000313" key="5">
    <source>
        <dbReference type="Proteomes" id="UP000235786"/>
    </source>
</evidence>
<dbReference type="InterPro" id="IPR056121">
    <property type="entry name" value="DUF7704"/>
</dbReference>
<feature type="compositionally biased region" description="Polar residues" evidence="1">
    <location>
        <begin position="195"/>
        <end position="208"/>
    </location>
</feature>
<gene>
    <name evidence="4" type="ORF">L207DRAFT_533261</name>
</gene>
<protein>
    <recommendedName>
        <fullName evidence="3">SAP domain-containing protein</fullName>
    </recommendedName>
</protein>
<dbReference type="OrthoDB" id="3509703at2759"/>
<evidence type="ECO:0000256" key="2">
    <source>
        <dbReference type="SAM" id="Phobius"/>
    </source>
</evidence>
<feature type="transmembrane region" description="Helical" evidence="2">
    <location>
        <begin position="61"/>
        <end position="82"/>
    </location>
</feature>
<evidence type="ECO:0000313" key="4">
    <source>
        <dbReference type="EMBL" id="PMD36409.1"/>
    </source>
</evidence>
<dbReference type="SMART" id="SM00513">
    <property type="entry name" value="SAP"/>
    <property type="match status" value="2"/>
</dbReference>
<dbReference type="Proteomes" id="UP000235786">
    <property type="component" value="Unassembled WGS sequence"/>
</dbReference>
<keyword evidence="2" id="KW-0472">Membrane</keyword>
<feature type="region of interest" description="Disordered" evidence="1">
    <location>
        <begin position="174"/>
        <end position="262"/>
    </location>
</feature>
<dbReference type="InterPro" id="IPR003034">
    <property type="entry name" value="SAP_dom"/>
</dbReference>
<sequence>MASIMPPIPRFFFLYVEPCLCFFGGALQPVLNPLSITSLLPPQLAGRGTSSPEPTPLETMLGLQSATLMFMISMVTVGARVYAKDPKVVHAYVAASAITDFPHWASFAYVLGWEGLRQWRTWETPLWAQLFIPVFTFLFKIGYLGGFLGEERVVDRPREKKGILSIPGTHELLAHSVQMPRAKRPLGEADPNASRRASNPKASKTSTGRIRKKADGQILQGDSEEPSNLPKHNATRNNPPEKALISCPKPVTSTSPEPTNREHKFAANSRYRLHLPGSKYLTNVNNGGGTNSVHRDQGSRAGSRSVESESTIHMRDINYKTKDNSKLRALLSDRCMSTCGSREELISRLEKSTFDYDTYSSEQIVELLNGRHLKNTSLGSKEVKIQRLLLNDSLDRDTSNYEDVKLYVQVDVSRDILEGLVAKQEAMLTEVDRSYSTSTWTLAKLRAVLKDRKLASSGTKDEMITRLRANDRKMLVKDISKAEQRYHTLKQQLEAQIGHPVEDTDLMKTEQSVDVLDNKLQSQAQMRRPGKPICDYNWRESHWASRSERELWDICQCRGMPASGPKAALIKWLETGSVEYEDLYAGSLEMICYRRGIKHKSGEKKVDLILRLKEADEQEENAE</sequence>
<accession>A0A2J6RD25</accession>
<evidence type="ECO:0000259" key="3">
    <source>
        <dbReference type="SMART" id="SM00513"/>
    </source>
</evidence>
<feature type="domain" description="SAP" evidence="3">
    <location>
        <begin position="437"/>
        <end position="471"/>
    </location>
</feature>
<feature type="transmembrane region" description="Helical" evidence="2">
    <location>
        <begin position="89"/>
        <end position="111"/>
    </location>
</feature>
<evidence type="ECO:0000256" key="1">
    <source>
        <dbReference type="SAM" id="MobiDB-lite"/>
    </source>
</evidence>
<keyword evidence="2" id="KW-0812">Transmembrane</keyword>
<dbReference type="AlphaFoldDB" id="A0A2J6RD25"/>